<dbReference type="InParanoid" id="A0A078ALM2"/>
<evidence type="ECO:0000313" key="1">
    <source>
        <dbReference type="EMBL" id="CDW83255.1"/>
    </source>
</evidence>
<keyword evidence="2" id="KW-1185">Reference proteome</keyword>
<organism evidence="1 2">
    <name type="scientific">Stylonychia lemnae</name>
    <name type="common">Ciliate</name>
    <dbReference type="NCBI Taxonomy" id="5949"/>
    <lineage>
        <taxon>Eukaryota</taxon>
        <taxon>Sar</taxon>
        <taxon>Alveolata</taxon>
        <taxon>Ciliophora</taxon>
        <taxon>Intramacronucleata</taxon>
        <taxon>Spirotrichea</taxon>
        <taxon>Stichotrichia</taxon>
        <taxon>Sporadotrichida</taxon>
        <taxon>Oxytrichidae</taxon>
        <taxon>Stylonychinae</taxon>
        <taxon>Stylonychia</taxon>
    </lineage>
</organism>
<sequence length="475" mass="55145">MPIQLKIYRSRKKSILKALIIRQMSKIKISCPHKRERTHQQNAKTNYGTYTSKLNQQSHPNRDYAITQHTSKSNQKLEQTFKEINQFIDQDQQKGSEQVFSGLNQLVKKYEGPDIFANSNRRKYMPTHYRDHQSDNTNHVINNNTFLRVFDRNNPIDDKVKPILDQNVAGIRPKEAFLTYKEDNKGIIRRNKSQHFKIMQPNQLSQIKSERNFENSRYTNLYEGIHEMPQQEPEPALRSSIHSLGSFVQQNFENQSILRNSFNPLQASGQTQVNIVHEDRVNNDAMQKSGKVANSFNEVASRKNVFNRMIQNELRSRMLANEFINNEHSSNRANTYQQSGGNESIPNQNQFAQSSMKTQQHIPQEIINQNQFFKLEQVYRTNETTHKERPQAFIKDSPFMQQNGYHDSNHYPLLGKSSSMINLPSSKQINLTQNLLGVPQSTSFGLNGNTSIPQKANFKDLLDMSRTLDKGIKMR</sequence>
<dbReference type="Proteomes" id="UP000039865">
    <property type="component" value="Unassembled WGS sequence"/>
</dbReference>
<protein>
    <submittedName>
        <fullName evidence="1">Uncharacterized protein</fullName>
    </submittedName>
</protein>
<name>A0A078ALM2_STYLE</name>
<proteinExistence type="predicted"/>
<dbReference type="AlphaFoldDB" id="A0A078ALM2"/>
<dbReference type="EMBL" id="CCKQ01011688">
    <property type="protein sequence ID" value="CDW83255.1"/>
    <property type="molecule type" value="Genomic_DNA"/>
</dbReference>
<evidence type="ECO:0000313" key="2">
    <source>
        <dbReference type="Proteomes" id="UP000039865"/>
    </source>
</evidence>
<reference evidence="1 2" key="1">
    <citation type="submission" date="2014-06" db="EMBL/GenBank/DDBJ databases">
        <authorList>
            <person name="Swart Estienne"/>
        </authorList>
    </citation>
    <scope>NUCLEOTIDE SEQUENCE [LARGE SCALE GENOMIC DNA]</scope>
    <source>
        <strain evidence="1 2">130c</strain>
    </source>
</reference>
<gene>
    <name evidence="1" type="primary">Contig1694.g1839</name>
    <name evidence="1" type="ORF">STYLEM_12297</name>
</gene>
<accession>A0A078ALM2</accession>